<dbReference type="Pfam" id="PF13401">
    <property type="entry name" value="AAA_22"/>
    <property type="match status" value="1"/>
</dbReference>
<dbReference type="OrthoDB" id="3194665at2"/>
<dbReference type="SUPFAM" id="SSF46894">
    <property type="entry name" value="C-terminal effector domain of the bipartite response regulators"/>
    <property type="match status" value="1"/>
</dbReference>
<dbReference type="EMBL" id="PVUE01000005">
    <property type="protein sequence ID" value="PRZ42589.1"/>
    <property type="molecule type" value="Genomic_DNA"/>
</dbReference>
<dbReference type="InterPro" id="IPR049945">
    <property type="entry name" value="AAA_22"/>
</dbReference>
<sequence length="1109" mass="120276">MVNRAGSQLVKVGVLGPLSVQTMSGACDIPGVRLRRLLMRMAMAGGGSVTADRLIDAVWSGDLPANATSSLQSLISRLRKAVGDGGAISQTAAGYGLVDVQLDVVEFEELVRDGRQQLRGGQFESAATTLDMALALVRGTPYAEAADLHWALPEIARLEDLRRDAIGDWSEAKLATGQASETVARLEAVTRDVPLDERFAGLLMRGYAATGRTAEALARYETTRRKIAEELGSDPSRELQDLHLQLLTADDPPPERSESDIPAAVTSFIGRQREIERVTDLIEANRLVTIIGPGGAGKTRTSFEVARRLSAQGAKVRLVELAKTTVGDNLEQAFVRDLDLARASHTRARDDRMALDGKALLVNALSDDQCVLIVDNCEHVIGAAAGLIAELLARCPALRIIATSREALAIDGESLCSLSSLDLPPADSELEAARGFSAVRLFIDRARAASASFVADERTMPAIVEIVRRLDGLPLAIELAAARLRVLPVDAIAQGLGDRFRLLVGGSRTAMSRHRTLLAVVEWSWELLTPEERYVLEWLSVYPGGFAAQTAAKVCASGKVAALDVPEILNALVDKSLLIVTDGHTIRYRMLETIREYGTARLIEAGTVQQARARHARHFLVFAQRNSMNVDANDQSVALRLFNEEYDNFVAAMTFYIELGDSGRAIALCLHLAWFWMVLGRDEELGYWTALAAEVPTSNPSAHWHVARGLGVISQMSRQFTATGAADPGFDRDDGIADIAQVAANLRRYLADGPIEVAATLMLLLFFTRQYNEAEQVADDALLRATPLARGRLRLMRAAFAENFGDLESLRTHVALALDELDTTSDQWGRAQAITSRSYVRMLDGDFDGAIADVQEARAISGRLGAVDDQIYMGARQVGMLIASGRVDDAVRCLDEIEMLFDNSRGTPMWKVILLIQRMIVEDARGNQAFVTSAVRQVRSMLDEFEGAGTRTNHMIVVGAGSVAIFELEAGELSAGYEDAVRAFVASKEVDDFPILASIGVVSAILAAEFDDYAHVAELLGASQRLRGSADPSNLREVRLYAEARARLGADFEVHHGRGLALSHDEAYDRLDPRYFEDAIARRVAERTGQPRIASAKASSSRGTSGPAG</sequence>
<evidence type="ECO:0000256" key="3">
    <source>
        <dbReference type="SAM" id="MobiDB-lite"/>
    </source>
</evidence>
<feature type="compositionally biased region" description="Polar residues" evidence="3">
    <location>
        <begin position="1097"/>
        <end position="1109"/>
    </location>
</feature>
<name>A0A2T1A1V2_9ACTN</name>
<evidence type="ECO:0000259" key="5">
    <source>
        <dbReference type="SMART" id="SM01043"/>
    </source>
</evidence>
<dbReference type="SUPFAM" id="SSF52540">
    <property type="entry name" value="P-loop containing nucleoside triphosphate hydrolases"/>
    <property type="match status" value="1"/>
</dbReference>
<dbReference type="InterPro" id="IPR005158">
    <property type="entry name" value="BTAD"/>
</dbReference>
<dbReference type="Gene3D" id="1.10.10.10">
    <property type="entry name" value="Winged helix-like DNA-binding domain superfamily/Winged helix DNA-binding domain"/>
    <property type="match status" value="1"/>
</dbReference>
<keyword evidence="2" id="KW-0238">DNA-binding</keyword>
<comment type="similarity">
    <text evidence="1">Belongs to the AfsR/DnrI/RedD regulatory family.</text>
</comment>
<organism evidence="6 7">
    <name type="scientific">Antricoccus suffuscus</name>
    <dbReference type="NCBI Taxonomy" id="1629062"/>
    <lineage>
        <taxon>Bacteria</taxon>
        <taxon>Bacillati</taxon>
        <taxon>Actinomycetota</taxon>
        <taxon>Actinomycetes</taxon>
        <taxon>Geodermatophilales</taxon>
        <taxon>Antricoccaceae</taxon>
        <taxon>Antricoccus</taxon>
    </lineage>
</organism>
<dbReference type="SMART" id="SM01043">
    <property type="entry name" value="BTAD"/>
    <property type="match status" value="1"/>
</dbReference>
<dbReference type="Gene3D" id="3.40.50.300">
    <property type="entry name" value="P-loop containing nucleotide triphosphate hydrolases"/>
    <property type="match status" value="1"/>
</dbReference>
<gene>
    <name evidence="6" type="ORF">CLV47_105211</name>
</gene>
<dbReference type="Pfam" id="PF03704">
    <property type="entry name" value="BTAD"/>
    <property type="match status" value="1"/>
</dbReference>
<evidence type="ECO:0000259" key="4">
    <source>
        <dbReference type="SMART" id="SM00862"/>
    </source>
</evidence>
<dbReference type="RefSeq" id="WP_106348609.1">
    <property type="nucleotide sequence ID" value="NZ_PVUE01000005.1"/>
</dbReference>
<evidence type="ECO:0000256" key="2">
    <source>
        <dbReference type="ARBA" id="ARBA00023125"/>
    </source>
</evidence>
<evidence type="ECO:0000313" key="6">
    <source>
        <dbReference type="EMBL" id="PRZ42589.1"/>
    </source>
</evidence>
<dbReference type="GO" id="GO:0016887">
    <property type="term" value="F:ATP hydrolysis activity"/>
    <property type="evidence" value="ECO:0007669"/>
    <property type="project" value="InterPro"/>
</dbReference>
<feature type="region of interest" description="Disordered" evidence="3">
    <location>
        <begin position="1088"/>
        <end position="1109"/>
    </location>
</feature>
<dbReference type="SUPFAM" id="SSF48452">
    <property type="entry name" value="TPR-like"/>
    <property type="match status" value="1"/>
</dbReference>
<dbReference type="InterPro" id="IPR011990">
    <property type="entry name" value="TPR-like_helical_dom_sf"/>
</dbReference>
<dbReference type="SMART" id="SM00862">
    <property type="entry name" value="Trans_reg_C"/>
    <property type="match status" value="1"/>
</dbReference>
<dbReference type="InterPro" id="IPR027417">
    <property type="entry name" value="P-loop_NTPase"/>
</dbReference>
<dbReference type="PANTHER" id="PTHR47691:SF3">
    <property type="entry name" value="HTH-TYPE TRANSCRIPTIONAL REGULATOR RV0890C-RELATED"/>
    <property type="match status" value="1"/>
</dbReference>
<dbReference type="InterPro" id="IPR016032">
    <property type="entry name" value="Sig_transdc_resp-reg_C-effctor"/>
</dbReference>
<dbReference type="GO" id="GO:0006355">
    <property type="term" value="P:regulation of DNA-templated transcription"/>
    <property type="evidence" value="ECO:0007669"/>
    <property type="project" value="InterPro"/>
</dbReference>
<dbReference type="PROSITE" id="PS51257">
    <property type="entry name" value="PROKAR_LIPOPROTEIN"/>
    <property type="match status" value="1"/>
</dbReference>
<protein>
    <submittedName>
        <fullName evidence="6">Putative ATPase</fullName>
    </submittedName>
</protein>
<reference evidence="6 7" key="1">
    <citation type="submission" date="2018-03" db="EMBL/GenBank/DDBJ databases">
        <title>Genomic Encyclopedia of Archaeal and Bacterial Type Strains, Phase II (KMG-II): from individual species to whole genera.</title>
        <authorList>
            <person name="Goeker M."/>
        </authorList>
    </citation>
    <scope>NUCLEOTIDE SEQUENCE [LARGE SCALE GENOMIC DNA]</scope>
    <source>
        <strain evidence="6 7">DSM 100065</strain>
    </source>
</reference>
<feature type="domain" description="OmpR/PhoB-type" evidence="4">
    <location>
        <begin position="31"/>
        <end position="97"/>
    </location>
</feature>
<keyword evidence="7" id="KW-1185">Reference proteome</keyword>
<accession>A0A2T1A1V2</accession>
<proteinExistence type="inferred from homology"/>
<dbReference type="Proteomes" id="UP000237752">
    <property type="component" value="Unassembled WGS sequence"/>
</dbReference>
<feature type="domain" description="Bacterial transcriptional activator" evidence="5">
    <location>
        <begin position="102"/>
        <end position="247"/>
    </location>
</feature>
<dbReference type="Gene3D" id="1.25.40.10">
    <property type="entry name" value="Tetratricopeptide repeat domain"/>
    <property type="match status" value="2"/>
</dbReference>
<dbReference type="GO" id="GO:0003677">
    <property type="term" value="F:DNA binding"/>
    <property type="evidence" value="ECO:0007669"/>
    <property type="project" value="UniProtKB-KW"/>
</dbReference>
<dbReference type="GO" id="GO:0000160">
    <property type="term" value="P:phosphorelay signal transduction system"/>
    <property type="evidence" value="ECO:0007669"/>
    <property type="project" value="InterPro"/>
</dbReference>
<evidence type="ECO:0000313" key="7">
    <source>
        <dbReference type="Proteomes" id="UP000237752"/>
    </source>
</evidence>
<dbReference type="CDD" id="cd15831">
    <property type="entry name" value="BTAD"/>
    <property type="match status" value="1"/>
</dbReference>
<comment type="caution">
    <text evidence="6">The sequence shown here is derived from an EMBL/GenBank/DDBJ whole genome shotgun (WGS) entry which is preliminary data.</text>
</comment>
<evidence type="ECO:0000256" key="1">
    <source>
        <dbReference type="ARBA" id="ARBA00005820"/>
    </source>
</evidence>
<dbReference type="PANTHER" id="PTHR47691">
    <property type="entry name" value="REGULATOR-RELATED"/>
    <property type="match status" value="1"/>
</dbReference>
<dbReference type="InterPro" id="IPR001867">
    <property type="entry name" value="OmpR/PhoB-type_DNA-bd"/>
</dbReference>
<dbReference type="InterPro" id="IPR036388">
    <property type="entry name" value="WH-like_DNA-bd_sf"/>
</dbReference>
<dbReference type="AlphaFoldDB" id="A0A2T1A1V2"/>